<dbReference type="PANTHER" id="PTHR10272:SF14">
    <property type="entry name" value="PAF ACETYLHYDROLASE FAMILY PROTEIN"/>
    <property type="match status" value="1"/>
</dbReference>
<keyword evidence="3" id="KW-0442">Lipid degradation</keyword>
<dbReference type="EMBL" id="JBFCZG010000007">
    <property type="protein sequence ID" value="KAL3419614.1"/>
    <property type="molecule type" value="Genomic_DNA"/>
</dbReference>
<keyword evidence="4" id="KW-0443">Lipid metabolism</keyword>
<feature type="signal peptide" evidence="5">
    <location>
        <begin position="1"/>
        <end position="15"/>
    </location>
</feature>
<evidence type="ECO:0000259" key="6">
    <source>
        <dbReference type="Pfam" id="PF12697"/>
    </source>
</evidence>
<protein>
    <recommendedName>
        <fullName evidence="1">1-alkyl-2-acetylglycerophosphocholine esterase</fullName>
        <ecNumber evidence="1">3.1.1.47</ecNumber>
    </recommendedName>
</protein>
<sequence length="372" mass="41109">MLLLPLAILSLSVGAILIPPPAGPYRVSLTNTELVDTKRSDPWGFDQIPSRRVVVSRFDPYLPKSCSRSQRVPYMTPGVASEEDRILGPYEWPTGVLSQVELEFCVPRKPKVSRDTPVVLFSPGGNTTRFYYSALASEVASRGYSVITIDHPFETDIVEFTDGTVAYGGHYSARTNLTFAETAISVRAADMSFVLDTIGLTNPKKDKALAFGHSFGGAATAEAMRLDPRIRAGVNLDGLLYGKVVKTGFEEKPGIKQHFVLWGAQGHNSTEDPDWNSFWAALEQEKVWKRELSLKGGAHGAFWDLNLIADVADVRGQFGQYTEEDLISKLPGKRVYQVVAEYLDDFFQFVAKGGNEDLLKGPSDEYPEVDFL</sequence>
<reference evidence="7 8" key="1">
    <citation type="submission" date="2024-06" db="EMBL/GenBank/DDBJ databases">
        <title>Complete genome of Phlyctema vagabunda strain 19-DSS-EL-015.</title>
        <authorList>
            <person name="Fiorenzani C."/>
        </authorList>
    </citation>
    <scope>NUCLEOTIDE SEQUENCE [LARGE SCALE GENOMIC DNA]</scope>
    <source>
        <strain evidence="7 8">19-DSS-EL-015</strain>
    </source>
</reference>
<dbReference type="Gene3D" id="3.40.50.1820">
    <property type="entry name" value="alpha/beta hydrolase"/>
    <property type="match status" value="1"/>
</dbReference>
<evidence type="ECO:0000256" key="5">
    <source>
        <dbReference type="SAM" id="SignalP"/>
    </source>
</evidence>
<gene>
    <name evidence="7" type="ORF">PVAG01_08112</name>
</gene>
<evidence type="ECO:0000256" key="2">
    <source>
        <dbReference type="ARBA" id="ARBA00022801"/>
    </source>
</evidence>
<name>A0ABR4P8I4_9HELO</name>
<accession>A0ABR4P8I4</accession>
<dbReference type="SUPFAM" id="SSF53474">
    <property type="entry name" value="alpha/beta-Hydrolases"/>
    <property type="match status" value="1"/>
</dbReference>
<comment type="caution">
    <text evidence="7">The sequence shown here is derived from an EMBL/GenBank/DDBJ whole genome shotgun (WGS) entry which is preliminary data.</text>
</comment>
<evidence type="ECO:0000256" key="3">
    <source>
        <dbReference type="ARBA" id="ARBA00022963"/>
    </source>
</evidence>
<dbReference type="EC" id="3.1.1.47" evidence="1"/>
<evidence type="ECO:0000256" key="1">
    <source>
        <dbReference type="ARBA" id="ARBA00013201"/>
    </source>
</evidence>
<organism evidence="7 8">
    <name type="scientific">Phlyctema vagabunda</name>
    <dbReference type="NCBI Taxonomy" id="108571"/>
    <lineage>
        <taxon>Eukaryota</taxon>
        <taxon>Fungi</taxon>
        <taxon>Dikarya</taxon>
        <taxon>Ascomycota</taxon>
        <taxon>Pezizomycotina</taxon>
        <taxon>Leotiomycetes</taxon>
        <taxon>Helotiales</taxon>
        <taxon>Dermateaceae</taxon>
        <taxon>Phlyctema</taxon>
    </lineage>
</organism>
<feature type="domain" description="AB hydrolase-1" evidence="6">
    <location>
        <begin position="119"/>
        <end position="292"/>
    </location>
</feature>
<evidence type="ECO:0000313" key="8">
    <source>
        <dbReference type="Proteomes" id="UP001629113"/>
    </source>
</evidence>
<evidence type="ECO:0000313" key="7">
    <source>
        <dbReference type="EMBL" id="KAL3419614.1"/>
    </source>
</evidence>
<keyword evidence="8" id="KW-1185">Reference proteome</keyword>
<dbReference type="Proteomes" id="UP001629113">
    <property type="component" value="Unassembled WGS sequence"/>
</dbReference>
<dbReference type="InterPro" id="IPR029058">
    <property type="entry name" value="AB_hydrolase_fold"/>
</dbReference>
<dbReference type="Pfam" id="PF12697">
    <property type="entry name" value="Abhydrolase_6"/>
    <property type="match status" value="1"/>
</dbReference>
<keyword evidence="2" id="KW-0378">Hydrolase</keyword>
<dbReference type="PANTHER" id="PTHR10272">
    <property type="entry name" value="PLATELET-ACTIVATING FACTOR ACETYLHYDROLASE"/>
    <property type="match status" value="1"/>
</dbReference>
<proteinExistence type="predicted"/>
<evidence type="ECO:0000256" key="4">
    <source>
        <dbReference type="ARBA" id="ARBA00023098"/>
    </source>
</evidence>
<keyword evidence="5" id="KW-0732">Signal</keyword>
<dbReference type="InterPro" id="IPR000073">
    <property type="entry name" value="AB_hydrolase_1"/>
</dbReference>
<feature type="chain" id="PRO_5047365295" description="1-alkyl-2-acetylglycerophosphocholine esterase" evidence="5">
    <location>
        <begin position="16"/>
        <end position="372"/>
    </location>
</feature>